<comment type="caution">
    <text evidence="1">The sequence shown here is derived from an EMBL/GenBank/DDBJ whole genome shotgun (WGS) entry which is preliminary data.</text>
</comment>
<protein>
    <submittedName>
        <fullName evidence="1">Uncharacterized protein</fullName>
    </submittedName>
</protein>
<organism evidence="1 2">
    <name type="scientific">Diversispora epigaea</name>
    <dbReference type="NCBI Taxonomy" id="1348612"/>
    <lineage>
        <taxon>Eukaryota</taxon>
        <taxon>Fungi</taxon>
        <taxon>Fungi incertae sedis</taxon>
        <taxon>Mucoromycota</taxon>
        <taxon>Glomeromycotina</taxon>
        <taxon>Glomeromycetes</taxon>
        <taxon>Diversisporales</taxon>
        <taxon>Diversisporaceae</taxon>
        <taxon>Diversispora</taxon>
    </lineage>
</organism>
<dbReference type="EMBL" id="PQFF01000112">
    <property type="protein sequence ID" value="RHZ81520.1"/>
    <property type="molecule type" value="Genomic_DNA"/>
</dbReference>
<dbReference type="Proteomes" id="UP000266861">
    <property type="component" value="Unassembled WGS sequence"/>
</dbReference>
<proteinExistence type="predicted"/>
<reference evidence="1 2" key="1">
    <citation type="submission" date="2018-08" db="EMBL/GenBank/DDBJ databases">
        <title>Genome and evolution of the arbuscular mycorrhizal fungus Diversispora epigaea (formerly Glomus versiforme) and its bacterial endosymbionts.</title>
        <authorList>
            <person name="Sun X."/>
            <person name="Fei Z."/>
            <person name="Harrison M."/>
        </authorList>
    </citation>
    <scope>NUCLEOTIDE SEQUENCE [LARGE SCALE GENOMIC DNA]</scope>
    <source>
        <strain evidence="1 2">IT104</strain>
    </source>
</reference>
<accession>A0A397J9T0</accession>
<evidence type="ECO:0000313" key="1">
    <source>
        <dbReference type="EMBL" id="RHZ81520.1"/>
    </source>
</evidence>
<evidence type="ECO:0000313" key="2">
    <source>
        <dbReference type="Proteomes" id="UP000266861"/>
    </source>
</evidence>
<gene>
    <name evidence="1" type="ORF">Glove_120g157</name>
</gene>
<name>A0A397J9T0_9GLOM</name>
<keyword evidence="2" id="KW-1185">Reference proteome</keyword>
<sequence length="75" mass="8930">MKPEQKFFFHPTVQRNSTTLIKGSRVICNFNLELKSKAFLDFLKKCLHNAINRHTYFIFPIHSPLTTHTRIRVKE</sequence>
<dbReference type="AlphaFoldDB" id="A0A397J9T0"/>